<evidence type="ECO:0000313" key="5">
    <source>
        <dbReference type="EMBL" id="KAF7155446.1"/>
    </source>
</evidence>
<comment type="caution">
    <text evidence="5">The sequence shown here is derived from an EMBL/GenBank/DDBJ whole genome shotgun (WGS) entry which is preliminary data.</text>
</comment>
<comment type="similarity">
    <text evidence="2">Belongs to the Diels-Alderase family.</text>
</comment>
<organism evidence="5 8">
    <name type="scientific">Aspergillus felis</name>
    <dbReference type="NCBI Taxonomy" id="1287682"/>
    <lineage>
        <taxon>Eukaryota</taxon>
        <taxon>Fungi</taxon>
        <taxon>Dikarya</taxon>
        <taxon>Ascomycota</taxon>
        <taxon>Pezizomycotina</taxon>
        <taxon>Eurotiomycetes</taxon>
        <taxon>Eurotiomycetidae</taxon>
        <taxon>Eurotiales</taxon>
        <taxon>Aspergillaceae</taxon>
        <taxon>Aspergillus</taxon>
        <taxon>Aspergillus subgen. Fumigati</taxon>
    </lineage>
</organism>
<evidence type="ECO:0000313" key="8">
    <source>
        <dbReference type="Proteomes" id="UP000654922"/>
    </source>
</evidence>
<dbReference type="AlphaFoldDB" id="A0A8H6PIQ7"/>
<accession>A0A8H6PIQ7</accession>
<sequence>MATISCLSIASAIADGPVPLAPFISGSANLYPKMPERIGKSAWELWYFDGVTSDGQAAVAVAFFRDALGATKGGFRVQVHVLWRDGTPLSTEFYCQKSTVMEYQDGRVVGTWQDSGPSGLREASFDIAPDLSTASLSFQDPTVVSGSITLTRIHDHTLLPTDEKEVEFGIDVYYIRPFAISAAVVDLELRSDSGEPRQFTLRQEDKAIGGMDRFWTHLSWPQIMSESYHLRAGAGPYRLHVLRILSTSSTGKVPYGSARLYKDNQVICAPQTAINHGEQKCEADYMIVTKLYCDAKEAVRGKFRDANVGYRIEFVQQDAGKILGHWRFDAVNCHPWWNLPTSAPGPDGTGNSGFMVKVSGGMLAGEGDSGNEMCEGFGGAGQAELP</sequence>
<gene>
    <name evidence="5" type="ORF">CNMCM5623_007517</name>
    <name evidence="6" type="ORF">CNMCM7691_000748</name>
</gene>
<proteinExistence type="inferred from homology"/>
<dbReference type="Proteomes" id="UP000641853">
    <property type="component" value="Unassembled WGS sequence"/>
</dbReference>
<dbReference type="Pfam" id="PF24137">
    <property type="entry name" value="DA_N"/>
    <property type="match status" value="1"/>
</dbReference>
<feature type="domain" description="Diels-Alderase C-terminal" evidence="3">
    <location>
        <begin position="218"/>
        <end position="385"/>
    </location>
</feature>
<dbReference type="Pfam" id="PF22903">
    <property type="entry name" value="DA_C"/>
    <property type="match status" value="1"/>
</dbReference>
<evidence type="ECO:0000259" key="3">
    <source>
        <dbReference type="Pfam" id="PF22903"/>
    </source>
</evidence>
<protein>
    <recommendedName>
        <fullName evidence="9">AttH domain-containing protein</fullName>
    </recommendedName>
</protein>
<evidence type="ECO:0000256" key="2">
    <source>
        <dbReference type="ARBA" id="ARBA00046325"/>
    </source>
</evidence>
<evidence type="ECO:0000259" key="4">
    <source>
        <dbReference type="Pfam" id="PF24137"/>
    </source>
</evidence>
<evidence type="ECO:0000313" key="6">
    <source>
        <dbReference type="EMBL" id="KAF7181529.1"/>
    </source>
</evidence>
<name>A0A8H6PIQ7_9EURO</name>
<evidence type="ECO:0000313" key="7">
    <source>
        <dbReference type="Proteomes" id="UP000641853"/>
    </source>
</evidence>
<dbReference type="GO" id="GO:0016853">
    <property type="term" value="F:isomerase activity"/>
    <property type="evidence" value="ECO:0007669"/>
    <property type="project" value="UniProtKB-KW"/>
</dbReference>
<evidence type="ECO:0008006" key="9">
    <source>
        <dbReference type="Google" id="ProtNLM"/>
    </source>
</evidence>
<dbReference type="InterPro" id="IPR054499">
    <property type="entry name" value="DA_C"/>
</dbReference>
<dbReference type="Proteomes" id="UP000654922">
    <property type="component" value="Unassembled WGS sequence"/>
</dbReference>
<dbReference type="EMBL" id="JACBAG010001809">
    <property type="protein sequence ID" value="KAF7181529.1"/>
    <property type="molecule type" value="Genomic_DNA"/>
</dbReference>
<dbReference type="EMBL" id="JACBAE010001402">
    <property type="protein sequence ID" value="KAF7155446.1"/>
    <property type="molecule type" value="Genomic_DNA"/>
</dbReference>
<keyword evidence="1" id="KW-0413">Isomerase</keyword>
<evidence type="ECO:0000256" key="1">
    <source>
        <dbReference type="ARBA" id="ARBA00023235"/>
    </source>
</evidence>
<feature type="domain" description="Diels-Alderase N-terminal" evidence="4">
    <location>
        <begin position="2"/>
        <end position="215"/>
    </location>
</feature>
<dbReference type="OrthoDB" id="5344254at2759"/>
<reference evidence="5" key="1">
    <citation type="submission" date="2020-06" db="EMBL/GenBank/DDBJ databases">
        <title>Draft genome sequences of strains closely related to Aspergillus parafelis and Aspergillus hiratsukae.</title>
        <authorList>
            <person name="Dos Santos R.A.C."/>
            <person name="Rivero-Menendez O."/>
            <person name="Steenwyk J.L."/>
            <person name="Mead M.E."/>
            <person name="Goldman G.H."/>
            <person name="Alastruey-Izquierdo A."/>
            <person name="Rokas A."/>
        </authorList>
    </citation>
    <scope>NUCLEOTIDE SEQUENCE</scope>
    <source>
        <strain evidence="5">CNM-CM5623</strain>
        <strain evidence="6">CNM-CM7691</strain>
    </source>
</reference>
<keyword evidence="7" id="KW-1185">Reference proteome</keyword>
<dbReference type="InterPro" id="IPR056402">
    <property type="entry name" value="DA_N"/>
</dbReference>